<keyword evidence="2" id="KW-1185">Reference proteome</keyword>
<protein>
    <submittedName>
        <fullName evidence="1">Uncharacterized protein</fullName>
    </submittedName>
</protein>
<dbReference type="AlphaFoldDB" id="A0A0C1MQX2"/>
<comment type="caution">
    <text evidence="1">The sequence shown here is derived from an EMBL/GenBank/DDBJ whole genome shotgun (WGS) entry which is preliminary data.</text>
</comment>
<sequence>MVVGCTYIELRVSIDNTINFENGVLLQLKHFFIKH</sequence>
<dbReference type="Proteomes" id="UP000031258">
    <property type="component" value="Unassembled WGS sequence"/>
</dbReference>
<evidence type="ECO:0000313" key="1">
    <source>
        <dbReference type="EMBL" id="KIE04412.1"/>
    </source>
</evidence>
<accession>A0A0C1MQX2</accession>
<gene>
    <name evidence="1" type="ORF">NF27_HT00020</name>
</gene>
<proteinExistence type="predicted"/>
<evidence type="ECO:0000313" key="2">
    <source>
        <dbReference type="Proteomes" id="UP000031258"/>
    </source>
</evidence>
<name>A0A0C1MQX2_9RICK</name>
<organism evidence="1 2">
    <name type="scientific">Candidatus Jidaibacter acanthamoebae</name>
    <dbReference type="NCBI Taxonomy" id="86105"/>
    <lineage>
        <taxon>Bacteria</taxon>
        <taxon>Pseudomonadati</taxon>
        <taxon>Pseudomonadota</taxon>
        <taxon>Alphaproteobacteria</taxon>
        <taxon>Rickettsiales</taxon>
        <taxon>Candidatus Midichloriaceae</taxon>
        <taxon>Candidatus Jidaibacter</taxon>
    </lineage>
</organism>
<reference evidence="1 2" key="1">
    <citation type="submission" date="2014-11" db="EMBL/GenBank/DDBJ databases">
        <title>A Rickettsiales Symbiont of Amoebae With Ancient Features.</title>
        <authorList>
            <person name="Schulz F."/>
            <person name="Martijn J."/>
            <person name="Wascher F."/>
            <person name="Kostanjsek R."/>
            <person name="Ettema T.J."/>
            <person name="Horn M."/>
        </authorList>
    </citation>
    <scope>NUCLEOTIDE SEQUENCE [LARGE SCALE GENOMIC DNA]</scope>
    <source>
        <strain evidence="1 2">UWC36</strain>
    </source>
</reference>
<dbReference type="EMBL" id="JSWE01000187">
    <property type="protein sequence ID" value="KIE04412.1"/>
    <property type="molecule type" value="Genomic_DNA"/>
</dbReference>